<dbReference type="CDD" id="cd00034">
    <property type="entry name" value="CSD"/>
    <property type="match status" value="1"/>
</dbReference>
<evidence type="ECO:0000256" key="6">
    <source>
        <dbReference type="ARBA" id="ARBA00073803"/>
    </source>
</evidence>
<dbReference type="AlphaFoldDB" id="A0A164MYK1"/>
<keyword evidence="5" id="KW-0539">Nucleus</keyword>
<keyword evidence="8" id="KW-1185">Reference proteome</keyword>
<dbReference type="InterPro" id="IPR016197">
    <property type="entry name" value="Chromo-like_dom_sf"/>
</dbReference>
<keyword evidence="2" id="KW-0677">Repeat</keyword>
<dbReference type="InterPro" id="IPR000953">
    <property type="entry name" value="Chromo/chromo_shadow_dom"/>
</dbReference>
<dbReference type="FunFam" id="2.40.50.40:FF:000007">
    <property type="entry name" value="Chromobox protein homolog 1"/>
    <property type="match status" value="1"/>
</dbReference>
<dbReference type="PANTHER" id="PTHR22812">
    <property type="entry name" value="CHROMOBOX PROTEIN"/>
    <property type="match status" value="1"/>
</dbReference>
<dbReference type="GO" id="GO:0000792">
    <property type="term" value="C:heterochromatin"/>
    <property type="evidence" value="ECO:0007669"/>
    <property type="project" value="UniProtKB-ARBA"/>
</dbReference>
<dbReference type="SMART" id="SM00298">
    <property type="entry name" value="CHROMO"/>
    <property type="match status" value="2"/>
</dbReference>
<dbReference type="InterPro" id="IPR023780">
    <property type="entry name" value="Chromo_domain"/>
</dbReference>
<comment type="subcellular location">
    <subcellularLocation>
        <location evidence="1">Nucleus</location>
    </subcellularLocation>
</comment>
<organism evidence="7 8">
    <name type="scientific">Daphnia magna</name>
    <dbReference type="NCBI Taxonomy" id="35525"/>
    <lineage>
        <taxon>Eukaryota</taxon>
        <taxon>Metazoa</taxon>
        <taxon>Ecdysozoa</taxon>
        <taxon>Arthropoda</taxon>
        <taxon>Crustacea</taxon>
        <taxon>Branchiopoda</taxon>
        <taxon>Diplostraca</taxon>
        <taxon>Cladocera</taxon>
        <taxon>Anomopoda</taxon>
        <taxon>Daphniidae</taxon>
        <taxon>Daphnia</taxon>
    </lineage>
</organism>
<comment type="caution">
    <text evidence="7">The sequence shown here is derived from an EMBL/GenBank/DDBJ whole genome shotgun (WGS) entry which is preliminary data.</text>
</comment>
<dbReference type="PROSITE" id="PS50013">
    <property type="entry name" value="CHROMO_2"/>
    <property type="match status" value="2"/>
</dbReference>
<evidence type="ECO:0000256" key="3">
    <source>
        <dbReference type="ARBA" id="ARBA00023015"/>
    </source>
</evidence>
<evidence type="ECO:0000256" key="2">
    <source>
        <dbReference type="ARBA" id="ARBA00022737"/>
    </source>
</evidence>
<dbReference type="SMART" id="SM00300">
    <property type="entry name" value="ChSh"/>
    <property type="match status" value="1"/>
</dbReference>
<dbReference type="GO" id="GO:0005634">
    <property type="term" value="C:nucleus"/>
    <property type="evidence" value="ECO:0007669"/>
    <property type="project" value="UniProtKB-SubCell"/>
</dbReference>
<reference evidence="7 8" key="1">
    <citation type="submission" date="2016-03" db="EMBL/GenBank/DDBJ databases">
        <title>EvidentialGene: Evidence-directed Construction of Genes on Genomes.</title>
        <authorList>
            <person name="Gilbert D.G."/>
            <person name="Choi J.-H."/>
            <person name="Mockaitis K."/>
            <person name="Colbourne J."/>
            <person name="Pfrender M."/>
        </authorList>
    </citation>
    <scope>NUCLEOTIDE SEQUENCE [LARGE SCALE GENOMIC DNA]</scope>
    <source>
        <strain evidence="7 8">Xinb3</strain>
        <tissue evidence="7">Complete organism</tissue>
    </source>
</reference>
<dbReference type="EMBL" id="LRGB01002915">
    <property type="protein sequence ID" value="KZS05490.1"/>
    <property type="molecule type" value="Genomic_DNA"/>
</dbReference>
<dbReference type="InterPro" id="IPR017984">
    <property type="entry name" value="Chromo_dom_subgr"/>
</dbReference>
<keyword evidence="4" id="KW-0804">Transcription</keyword>
<dbReference type="Pfam" id="PF01393">
    <property type="entry name" value="Chromo_shadow"/>
    <property type="match status" value="1"/>
</dbReference>
<evidence type="ECO:0000256" key="1">
    <source>
        <dbReference type="ARBA" id="ARBA00004123"/>
    </source>
</evidence>
<dbReference type="SUPFAM" id="SSF54160">
    <property type="entry name" value="Chromo domain-like"/>
    <property type="match status" value="2"/>
</dbReference>
<dbReference type="PROSITE" id="PS00598">
    <property type="entry name" value="CHROMO_1"/>
    <property type="match status" value="1"/>
</dbReference>
<keyword evidence="3" id="KW-0805">Transcription regulation</keyword>
<sequence>MNRDTKIKKKEFLNGPTPPTSSESEEEEYTVEKVLDRRERKGQVEYLLKWKGYDDEDNSWEPEENLDCPALISLFLNKRKEEDKERKKEVERILYGSYCSSKDRKRPEVAEYHNNKEQRKKETKNKDKSVAKDTVCSPNHPILDRSSSRDETRNYDLEQKRGKVAATTTKENDHPKGFDRKLEPEKILAATDTTGELWFLMKWKSRNIPELVPAREANLKCPHIVIKFYEDRLSFKGPEIEQSDK</sequence>
<name>A0A164MYK1_9CRUS</name>
<dbReference type="GO" id="GO:0031507">
    <property type="term" value="P:heterochromatin formation"/>
    <property type="evidence" value="ECO:0007669"/>
    <property type="project" value="UniProtKB-ARBA"/>
</dbReference>
<evidence type="ECO:0000256" key="4">
    <source>
        <dbReference type="ARBA" id="ARBA00023163"/>
    </source>
</evidence>
<dbReference type="FunFam" id="2.40.50.40:FF:000031">
    <property type="entry name" value="Heterochromatin protein 1"/>
    <property type="match status" value="1"/>
</dbReference>
<dbReference type="GO" id="GO:0003682">
    <property type="term" value="F:chromatin binding"/>
    <property type="evidence" value="ECO:0007669"/>
    <property type="project" value="UniProtKB-ARBA"/>
</dbReference>
<protein>
    <recommendedName>
        <fullName evidence="6">Heterochromatin protein 1</fullName>
    </recommendedName>
</protein>
<proteinExistence type="predicted"/>
<dbReference type="Pfam" id="PF00385">
    <property type="entry name" value="Chromo"/>
    <property type="match status" value="1"/>
</dbReference>
<accession>A0A164MYK1</accession>
<evidence type="ECO:0000256" key="5">
    <source>
        <dbReference type="ARBA" id="ARBA00023242"/>
    </source>
</evidence>
<gene>
    <name evidence="7" type="ORF">APZ42_031296</name>
</gene>
<dbReference type="InterPro" id="IPR051219">
    <property type="entry name" value="Heterochromatin_chromo-domain"/>
</dbReference>
<dbReference type="InterPro" id="IPR023779">
    <property type="entry name" value="Chromodomain_CS"/>
</dbReference>
<dbReference type="STRING" id="35525.A0A164MYK1"/>
<evidence type="ECO:0000313" key="7">
    <source>
        <dbReference type="EMBL" id="KZS05490.1"/>
    </source>
</evidence>
<dbReference type="OrthoDB" id="433924at2759"/>
<dbReference type="Proteomes" id="UP000076858">
    <property type="component" value="Unassembled WGS sequence"/>
</dbReference>
<evidence type="ECO:0000313" key="8">
    <source>
        <dbReference type="Proteomes" id="UP000076858"/>
    </source>
</evidence>
<dbReference type="InterPro" id="IPR008251">
    <property type="entry name" value="Chromo_shadow_dom"/>
</dbReference>
<dbReference type="PRINTS" id="PR00504">
    <property type="entry name" value="CHROMODOMAIN"/>
</dbReference>
<dbReference type="Gene3D" id="2.40.50.40">
    <property type="match status" value="2"/>
</dbReference>